<keyword evidence="2" id="KW-0472">Membrane</keyword>
<keyword evidence="4" id="KW-1185">Reference proteome</keyword>
<keyword evidence="2" id="KW-0812">Transmembrane</keyword>
<accession>A0A0D6EH00</accession>
<reference evidence="4" key="1">
    <citation type="submission" date="2015-02" db="EMBL/GenBank/DDBJ databases">
        <authorList>
            <person name="Gon?alves P."/>
        </authorList>
    </citation>
    <scope>NUCLEOTIDE SEQUENCE [LARGE SCALE GENOMIC DNA]</scope>
</reference>
<sequence>MDSSLRWLIFWMSLLGISFIIYLFLSTCVGPPLIRALRQSLAAHHRRSAGDTWDGGDGSGYRDMSRRRGFMEGSGGAEGYEMAAMGED</sequence>
<dbReference type="EMBL" id="CENE01000002">
    <property type="protein sequence ID" value="CEQ39176.1"/>
    <property type="molecule type" value="Genomic_DNA"/>
</dbReference>
<feature type="transmembrane region" description="Helical" evidence="2">
    <location>
        <begin position="7"/>
        <end position="25"/>
    </location>
</feature>
<feature type="non-terminal residue" evidence="3">
    <location>
        <position position="1"/>
    </location>
</feature>
<organism evidence="3 4">
    <name type="scientific">Sporidiobolus salmonicolor</name>
    <name type="common">Yeast-like fungus</name>
    <name type="synonym">Sporobolomyces salmonicolor</name>
    <dbReference type="NCBI Taxonomy" id="5005"/>
    <lineage>
        <taxon>Eukaryota</taxon>
        <taxon>Fungi</taxon>
        <taxon>Dikarya</taxon>
        <taxon>Basidiomycota</taxon>
        <taxon>Pucciniomycotina</taxon>
        <taxon>Microbotryomycetes</taxon>
        <taxon>Sporidiobolales</taxon>
        <taxon>Sporidiobolaceae</taxon>
        <taxon>Sporobolomyces</taxon>
    </lineage>
</organism>
<name>A0A0D6EH00_SPOSA</name>
<evidence type="ECO:0000313" key="4">
    <source>
        <dbReference type="Proteomes" id="UP000243876"/>
    </source>
</evidence>
<feature type="compositionally biased region" description="Low complexity" evidence="1">
    <location>
        <begin position="79"/>
        <end position="88"/>
    </location>
</feature>
<dbReference type="AlphaFoldDB" id="A0A0D6EH00"/>
<evidence type="ECO:0000256" key="1">
    <source>
        <dbReference type="SAM" id="MobiDB-lite"/>
    </source>
</evidence>
<keyword evidence="2" id="KW-1133">Transmembrane helix</keyword>
<proteinExistence type="predicted"/>
<dbReference type="Proteomes" id="UP000243876">
    <property type="component" value="Unassembled WGS sequence"/>
</dbReference>
<evidence type="ECO:0000256" key="2">
    <source>
        <dbReference type="SAM" id="Phobius"/>
    </source>
</evidence>
<evidence type="ECO:0000313" key="3">
    <source>
        <dbReference type="EMBL" id="CEQ39176.1"/>
    </source>
</evidence>
<feature type="region of interest" description="Disordered" evidence="1">
    <location>
        <begin position="45"/>
        <end position="88"/>
    </location>
</feature>
<gene>
    <name evidence="3" type="primary">SPOSA6832_00676</name>
</gene>
<protein>
    <submittedName>
        <fullName evidence="3">SPOSA6832_00676-mRNA-1:cds</fullName>
    </submittedName>
</protein>
<dbReference type="OrthoDB" id="2525323at2759"/>